<dbReference type="EMBL" id="CP013928">
    <property type="protein sequence ID" value="AMJ78758.1"/>
    <property type="molecule type" value="Genomic_DNA"/>
</dbReference>
<organism evidence="1 2">
    <name type="scientific">Alteromonas mediterranea</name>
    <dbReference type="NCBI Taxonomy" id="314275"/>
    <lineage>
        <taxon>Bacteria</taxon>
        <taxon>Pseudomonadati</taxon>
        <taxon>Pseudomonadota</taxon>
        <taxon>Gammaproteobacteria</taxon>
        <taxon>Alteromonadales</taxon>
        <taxon>Alteromonadaceae</taxon>
        <taxon>Alteromonas/Salinimonas group</taxon>
        <taxon>Alteromonas</taxon>
    </lineage>
</organism>
<reference evidence="1 2" key="1">
    <citation type="submission" date="2015-12" db="EMBL/GenBank/DDBJ databases">
        <title>Intraspecies pangenome expansion in the marine bacterium Alteromonas.</title>
        <authorList>
            <person name="Lopez-Perez M."/>
            <person name="Rodriguez-Valera F."/>
        </authorList>
    </citation>
    <scope>NUCLEOTIDE SEQUENCE [LARGE SCALE GENOMIC DNA]</scope>
    <source>
        <strain evidence="1 2">UM8</strain>
    </source>
</reference>
<evidence type="ECO:0000313" key="2">
    <source>
        <dbReference type="Proteomes" id="UP000061468"/>
    </source>
</evidence>
<dbReference type="Proteomes" id="UP000061468">
    <property type="component" value="Chromosome"/>
</dbReference>
<sequence>MLITITTPNLSSADEQLLIATLKQAPYACVVFVGDGVYAPALNTAFFEQLANTVKDTVTDTVKGAVKIKSTPNLSFVSTDAATRGANLPEFINPISYKELAAISAKNKHWIPLL</sequence>
<gene>
    <name evidence="1" type="ORF">AV942_10895</name>
</gene>
<protein>
    <submittedName>
        <fullName evidence="1">Uncharacterized protein</fullName>
    </submittedName>
</protein>
<evidence type="ECO:0000313" key="1">
    <source>
        <dbReference type="EMBL" id="AMJ78758.1"/>
    </source>
</evidence>
<dbReference type="RefSeq" id="WP_015067311.1">
    <property type="nucleotide sequence ID" value="NZ_CP013928.1"/>
</dbReference>
<name>A0AAC9F771_9ALTE</name>
<accession>A0AAC9F771</accession>
<dbReference type="AlphaFoldDB" id="A0AAC9F771"/>
<proteinExistence type="predicted"/>